<evidence type="ECO:0000313" key="2">
    <source>
        <dbReference type="EMBL" id="GFH50865.1"/>
    </source>
</evidence>
<dbReference type="EMBL" id="BLLK01000042">
    <property type="protein sequence ID" value="GFH50865.1"/>
    <property type="molecule type" value="Genomic_DNA"/>
</dbReference>
<dbReference type="Proteomes" id="UP001054902">
    <property type="component" value="Unassembled WGS sequence"/>
</dbReference>
<keyword evidence="1" id="KW-0732">Signal</keyword>
<sequence length="588" mass="67179">MYSNHRHPSLILLFLLGHLIPNVADFVKFEELEKQIRNHPDLVEDYFPNQDPQKWLNQYKKEYPHPEDYSISLLVNPCGANGTHFSSWSEIDRSITNPYDCCINRFGRGEYGLMKFDADGNLLDNNEILQKHIPAHYNEVLHNMILVDEDNVPIPYEHSRKADDHLQIDESCVGLRDPHPSCLEFRVKAMKSPHIPSCWDHNQTVDSTLSCFASDGKAGNNCMQISYSQNAFFLLCAENGVNDGNCGTFIEIHKANGSPYDDENTILAEQKIETKHTNGHFTTTIDLTYKGDPNKILCDYQEIELRKGSMVKIKNDDSIVPQCCCPHPYRRTLKKGSMQCPMKRNTEGGPFADRVDTLQEELDRDRDDLMREKANVPSCPNQNEDEDAFFCVGKASDYFASKGIDVKSSFEYLTGAGDIQLTRKCDDISQVESGMYSSADLEGLYEEICPYSGEMFSACARLNSRKCESSDKIFSFHGAVGKIVKMPSPSAIITSPNHAIYEISFNDGRTFYKFPRYMLELVVPESNYELWFVKRNRFEKLLEKRKGFKVIWPRCTFDVANNRYFPYAMLNGEGDILDVHVQNEKATS</sequence>
<proteinExistence type="predicted"/>
<keyword evidence="3" id="KW-1185">Reference proteome</keyword>
<evidence type="ECO:0000256" key="1">
    <source>
        <dbReference type="SAM" id="SignalP"/>
    </source>
</evidence>
<protein>
    <submittedName>
        <fullName evidence="2">Uncharacterized protein</fullName>
    </submittedName>
</protein>
<reference evidence="2 3" key="1">
    <citation type="journal article" date="2021" name="Sci. Rep.">
        <title>The genome of the diatom Chaetoceros tenuissimus carries an ancient integrated fragment of an extant virus.</title>
        <authorList>
            <person name="Hongo Y."/>
            <person name="Kimura K."/>
            <person name="Takaki Y."/>
            <person name="Yoshida Y."/>
            <person name="Baba S."/>
            <person name="Kobayashi G."/>
            <person name="Nagasaki K."/>
            <person name="Hano T."/>
            <person name="Tomaru Y."/>
        </authorList>
    </citation>
    <scope>NUCLEOTIDE SEQUENCE [LARGE SCALE GENOMIC DNA]</scope>
    <source>
        <strain evidence="2 3">NIES-3715</strain>
    </source>
</reference>
<evidence type="ECO:0000313" key="3">
    <source>
        <dbReference type="Proteomes" id="UP001054902"/>
    </source>
</evidence>
<organism evidence="2 3">
    <name type="scientific">Chaetoceros tenuissimus</name>
    <dbReference type="NCBI Taxonomy" id="426638"/>
    <lineage>
        <taxon>Eukaryota</taxon>
        <taxon>Sar</taxon>
        <taxon>Stramenopiles</taxon>
        <taxon>Ochrophyta</taxon>
        <taxon>Bacillariophyta</taxon>
        <taxon>Coscinodiscophyceae</taxon>
        <taxon>Chaetocerotophycidae</taxon>
        <taxon>Chaetocerotales</taxon>
        <taxon>Chaetocerotaceae</taxon>
        <taxon>Chaetoceros</taxon>
    </lineage>
</organism>
<feature type="chain" id="PRO_5042277982" evidence="1">
    <location>
        <begin position="25"/>
        <end position="588"/>
    </location>
</feature>
<feature type="signal peptide" evidence="1">
    <location>
        <begin position="1"/>
        <end position="24"/>
    </location>
</feature>
<gene>
    <name evidence="2" type="ORF">CTEN210_07342</name>
</gene>
<comment type="caution">
    <text evidence="2">The sequence shown here is derived from an EMBL/GenBank/DDBJ whole genome shotgun (WGS) entry which is preliminary data.</text>
</comment>
<accession>A0AAD3CTZ9</accession>
<name>A0AAD3CTZ9_9STRA</name>
<dbReference type="AlphaFoldDB" id="A0AAD3CTZ9"/>